<dbReference type="Pfam" id="PF00005">
    <property type="entry name" value="ABC_tran"/>
    <property type="match status" value="1"/>
</dbReference>
<dbReference type="InterPro" id="IPR003439">
    <property type="entry name" value="ABC_transporter-like_ATP-bd"/>
</dbReference>
<keyword evidence="3" id="KW-0472">Membrane</keyword>
<dbReference type="InterPro" id="IPR003593">
    <property type="entry name" value="AAA+_ATPase"/>
</dbReference>
<feature type="domain" description="ABC transporter" evidence="6">
    <location>
        <begin position="14"/>
        <end position="242"/>
    </location>
</feature>
<dbReference type="PATRIC" id="fig|206506.3.peg.751"/>
<dbReference type="EMBL" id="SGWZ01000001">
    <property type="protein sequence ID" value="RZS73368.1"/>
    <property type="molecule type" value="Genomic_DNA"/>
</dbReference>
<evidence type="ECO:0000256" key="3">
    <source>
        <dbReference type="ARBA" id="ARBA00022475"/>
    </source>
</evidence>
<comment type="caution">
    <text evidence="7">The sequence shown here is derived from an EMBL/GenBank/DDBJ whole genome shotgun (WGS) entry which is preliminary data.</text>
</comment>
<evidence type="ECO:0000313" key="8">
    <source>
        <dbReference type="EMBL" id="RZS73368.1"/>
    </source>
</evidence>
<gene>
    <name evidence="7" type="ORF">AAV32_03425</name>
    <name evidence="8" type="ORF">EV679_0559</name>
</gene>
<keyword evidence="5 8" id="KW-0067">ATP-binding</keyword>
<evidence type="ECO:0000313" key="9">
    <source>
        <dbReference type="Proteomes" id="UP000078084"/>
    </source>
</evidence>
<dbReference type="Gene3D" id="3.40.50.300">
    <property type="entry name" value="P-loop containing nucleotide triphosphate hydrolases"/>
    <property type="match status" value="1"/>
</dbReference>
<keyword evidence="3" id="KW-1003">Cell membrane</keyword>
<sequence length="247" mass="27235">MTALSVAQPLPAAISLRGLCVGWRERIVLHDLNGEVRHGSLTAIVGANGSGKSTLLRTMMEQLPPCGGTVSWAEWARQARAWLPQACAIDRSMPVRVIDLVALGAWRRVGPWGRLSRSEWERAHAALDAAGLAFCANRPLRQLSGGQMQRVLFARLIMQDAQVLLLDEPFAAVDRETTEDLMQLLHNWHDEGRTIIAVLHDLELVRQHFPETLLLGAGGMLAWGPSREALSTANLQRARQSGHGEWL</sequence>
<dbReference type="Proteomes" id="UP000292039">
    <property type="component" value="Unassembled WGS sequence"/>
</dbReference>
<dbReference type="InterPro" id="IPR027417">
    <property type="entry name" value="P-loop_NTPase"/>
</dbReference>
<dbReference type="RefSeq" id="WP_068367485.1">
    <property type="nucleotide sequence ID" value="NZ_CBCSEB010000010.1"/>
</dbReference>
<dbReference type="EMBL" id="LBNE01000001">
    <property type="protein sequence ID" value="KKO73317.1"/>
    <property type="molecule type" value="Genomic_DNA"/>
</dbReference>
<proteinExistence type="inferred from homology"/>
<dbReference type="PANTHER" id="PTHR42734">
    <property type="entry name" value="METAL TRANSPORT SYSTEM ATP-BINDING PROTEIN TM_0124-RELATED"/>
    <property type="match status" value="1"/>
</dbReference>
<dbReference type="SMART" id="SM00382">
    <property type="entry name" value="AAA"/>
    <property type="match status" value="1"/>
</dbReference>
<dbReference type="InterPro" id="IPR050153">
    <property type="entry name" value="Metal_Ion_Import_ABC"/>
</dbReference>
<dbReference type="OrthoDB" id="9806726at2"/>
<dbReference type="PROSITE" id="PS00211">
    <property type="entry name" value="ABC_TRANSPORTER_1"/>
    <property type="match status" value="1"/>
</dbReference>
<dbReference type="STRING" id="206506.AAV32_03425"/>
<dbReference type="AlphaFoldDB" id="A0A171KWQ0"/>
<organism evidence="7 9">
    <name type="scientific">Kerstersia gyiorum</name>
    <dbReference type="NCBI Taxonomy" id="206506"/>
    <lineage>
        <taxon>Bacteria</taxon>
        <taxon>Pseudomonadati</taxon>
        <taxon>Pseudomonadota</taxon>
        <taxon>Betaproteobacteria</taxon>
        <taxon>Burkholderiales</taxon>
        <taxon>Alcaligenaceae</taxon>
        <taxon>Kerstersia</taxon>
    </lineage>
</organism>
<name>A0A171KWQ0_9BURK</name>
<keyword evidence="4" id="KW-0547">Nucleotide-binding</keyword>
<dbReference type="PANTHER" id="PTHR42734:SF5">
    <property type="entry name" value="IRON TRANSPORT SYSTEM ATP-BINDING PROTEIN HI_0361-RELATED"/>
    <property type="match status" value="1"/>
</dbReference>
<dbReference type="GeneID" id="99727937"/>
<dbReference type="GO" id="GO:0005524">
    <property type="term" value="F:ATP binding"/>
    <property type="evidence" value="ECO:0007669"/>
    <property type="project" value="UniProtKB-KW"/>
</dbReference>
<evidence type="ECO:0000256" key="4">
    <source>
        <dbReference type="ARBA" id="ARBA00022741"/>
    </source>
</evidence>
<evidence type="ECO:0000256" key="2">
    <source>
        <dbReference type="ARBA" id="ARBA00022448"/>
    </source>
</evidence>
<dbReference type="Proteomes" id="UP000078084">
    <property type="component" value="Unassembled WGS sequence"/>
</dbReference>
<protein>
    <submittedName>
        <fullName evidence="8">Zinc/manganese transport system ATP-binding protein</fullName>
    </submittedName>
</protein>
<dbReference type="SUPFAM" id="SSF52540">
    <property type="entry name" value="P-loop containing nucleoside triphosphate hydrolases"/>
    <property type="match status" value="1"/>
</dbReference>
<dbReference type="InterPro" id="IPR017871">
    <property type="entry name" value="ABC_transporter-like_CS"/>
</dbReference>
<keyword evidence="9" id="KW-1185">Reference proteome</keyword>
<dbReference type="PROSITE" id="PS50893">
    <property type="entry name" value="ABC_TRANSPORTER_2"/>
    <property type="match status" value="1"/>
</dbReference>
<reference evidence="7 9" key="1">
    <citation type="submission" date="2015-04" db="EMBL/GenBank/DDBJ databases">
        <title>Genome sequence of Kerstersia gyiorum CG1.</title>
        <authorList>
            <person name="Greninger A.L."/>
            <person name="Kozyreva V."/>
            <person name="Chaturvedi V."/>
        </authorList>
    </citation>
    <scope>NUCLEOTIDE SEQUENCE [LARGE SCALE GENOMIC DNA]</scope>
    <source>
        <strain evidence="7 9">CG1</strain>
    </source>
</reference>
<evidence type="ECO:0000256" key="5">
    <source>
        <dbReference type="ARBA" id="ARBA00022840"/>
    </source>
</evidence>
<evidence type="ECO:0000256" key="1">
    <source>
        <dbReference type="ARBA" id="ARBA00005417"/>
    </source>
</evidence>
<dbReference type="CDD" id="cd03235">
    <property type="entry name" value="ABC_Metallic_Cations"/>
    <property type="match status" value="1"/>
</dbReference>
<evidence type="ECO:0000259" key="6">
    <source>
        <dbReference type="PROSITE" id="PS50893"/>
    </source>
</evidence>
<keyword evidence="2" id="KW-0813">Transport</keyword>
<evidence type="ECO:0000313" key="7">
    <source>
        <dbReference type="EMBL" id="KKO73317.1"/>
    </source>
</evidence>
<comment type="similarity">
    <text evidence="1">Belongs to the ABC transporter superfamily.</text>
</comment>
<evidence type="ECO:0000313" key="10">
    <source>
        <dbReference type="Proteomes" id="UP000292039"/>
    </source>
</evidence>
<dbReference type="GO" id="GO:0016887">
    <property type="term" value="F:ATP hydrolysis activity"/>
    <property type="evidence" value="ECO:0007669"/>
    <property type="project" value="InterPro"/>
</dbReference>
<reference evidence="8 10" key="2">
    <citation type="submission" date="2019-02" db="EMBL/GenBank/DDBJ databases">
        <title>Genomic Encyclopedia of Type Strains, Phase IV (KMG-IV): sequencing the most valuable type-strain genomes for metagenomic binning, comparative biology and taxonomic classification.</title>
        <authorList>
            <person name="Goeker M."/>
        </authorList>
    </citation>
    <scope>NUCLEOTIDE SEQUENCE [LARGE SCALE GENOMIC DNA]</scope>
    <source>
        <strain evidence="8 10">DSM 16618</strain>
    </source>
</reference>
<accession>A0A171KWQ0</accession>